<keyword evidence="2" id="KW-0808">Transferase</keyword>
<dbReference type="SUPFAM" id="SSF53067">
    <property type="entry name" value="Actin-like ATPase domain"/>
    <property type="match status" value="1"/>
</dbReference>
<dbReference type="Proteomes" id="UP000256869">
    <property type="component" value="Unassembled WGS sequence"/>
</dbReference>
<dbReference type="Pfam" id="PF00480">
    <property type="entry name" value="ROK"/>
    <property type="match status" value="1"/>
</dbReference>
<comment type="caution">
    <text evidence="2">The sequence shown here is derived from an EMBL/GenBank/DDBJ whole genome shotgun (WGS) entry which is preliminary data.</text>
</comment>
<reference evidence="2 3" key="1">
    <citation type="submission" date="2018-07" db="EMBL/GenBank/DDBJ databases">
        <title>Genomic Encyclopedia of Type Strains, Phase III (KMG-III): the genomes of soil and plant-associated and newly described type strains.</title>
        <authorList>
            <person name="Whitman W."/>
        </authorList>
    </citation>
    <scope>NUCLEOTIDE SEQUENCE [LARGE SCALE GENOMIC DNA]</scope>
    <source>
        <strain evidence="2 3">CECT 8236</strain>
    </source>
</reference>
<name>A0A3D9I159_9BACL</name>
<dbReference type="AlphaFoldDB" id="A0A3D9I159"/>
<sequence length="318" mass="32419">MNRKKVYAGIDLGGTKILAVVLDEQGTILNKSEASTNAHEGPESVILRMFDLIQRCLAPEHELASIGVATAGTLNAKEGIVAYAANLGWNQVPLGIRLQQEFGVPVNLENDANAAAYGEWAVGAGKGTKNCVYITVSTGIGAGVISSGRLIRGRDSSASELGHITIDWNGPRCPCGNVGCMELYASGTAIARRAQQLATESPDQAATLMKAAKGSPITSRHVAEAASAGDELSAGVLREAGRALGTGLVSIIHMVNPEVIVLGGGAANIGAPLLEPMNQAISDLGIASMKAGVKIVGPLLGKEAGAIGAALLVAAPSE</sequence>
<evidence type="ECO:0000313" key="3">
    <source>
        <dbReference type="Proteomes" id="UP000256869"/>
    </source>
</evidence>
<proteinExistence type="inferred from homology"/>
<keyword evidence="3" id="KW-1185">Reference proteome</keyword>
<dbReference type="InterPro" id="IPR000600">
    <property type="entry name" value="ROK"/>
</dbReference>
<dbReference type="PANTHER" id="PTHR18964:SF149">
    <property type="entry name" value="BIFUNCTIONAL UDP-N-ACETYLGLUCOSAMINE 2-EPIMERASE_N-ACETYLMANNOSAMINE KINASE"/>
    <property type="match status" value="1"/>
</dbReference>
<dbReference type="EMBL" id="QRDY01000017">
    <property type="protein sequence ID" value="RED55502.1"/>
    <property type="molecule type" value="Genomic_DNA"/>
</dbReference>
<dbReference type="InterPro" id="IPR043129">
    <property type="entry name" value="ATPase_NBD"/>
</dbReference>
<dbReference type="GO" id="GO:0016301">
    <property type="term" value="F:kinase activity"/>
    <property type="evidence" value="ECO:0007669"/>
    <property type="project" value="UniProtKB-KW"/>
</dbReference>
<gene>
    <name evidence="2" type="ORF">DFP95_11736</name>
</gene>
<dbReference type="CDD" id="cd24068">
    <property type="entry name" value="ASKHA_NBD_ROK_FnNanK-like"/>
    <property type="match status" value="1"/>
</dbReference>
<evidence type="ECO:0000256" key="1">
    <source>
        <dbReference type="ARBA" id="ARBA00006479"/>
    </source>
</evidence>
<keyword evidence="2" id="KW-0418">Kinase</keyword>
<dbReference type="PANTHER" id="PTHR18964">
    <property type="entry name" value="ROK (REPRESSOR, ORF, KINASE) FAMILY"/>
    <property type="match status" value="1"/>
</dbReference>
<dbReference type="RefSeq" id="WP_115994778.1">
    <property type="nucleotide sequence ID" value="NZ_QRDY01000017.1"/>
</dbReference>
<protein>
    <submittedName>
        <fullName evidence="2">Glucokinase</fullName>
    </submittedName>
</protein>
<accession>A0A3D9I159</accession>
<organism evidence="2 3">
    <name type="scientific">Cohnella lupini</name>
    <dbReference type="NCBI Taxonomy" id="1294267"/>
    <lineage>
        <taxon>Bacteria</taxon>
        <taxon>Bacillati</taxon>
        <taxon>Bacillota</taxon>
        <taxon>Bacilli</taxon>
        <taxon>Bacillales</taxon>
        <taxon>Paenibacillaceae</taxon>
        <taxon>Cohnella</taxon>
    </lineage>
</organism>
<dbReference type="OrthoDB" id="9810372at2"/>
<comment type="similarity">
    <text evidence="1">Belongs to the ROK (NagC/XylR) family.</text>
</comment>
<dbReference type="Gene3D" id="3.30.420.40">
    <property type="match status" value="2"/>
</dbReference>
<evidence type="ECO:0000313" key="2">
    <source>
        <dbReference type="EMBL" id="RED55502.1"/>
    </source>
</evidence>